<dbReference type="Pfam" id="PF08592">
    <property type="entry name" value="Anthrone_oxy"/>
    <property type="match status" value="1"/>
</dbReference>
<evidence type="ECO:0000313" key="2">
    <source>
        <dbReference type="EMBL" id="ANE46093.1"/>
    </source>
</evidence>
<dbReference type="RefSeq" id="WP_068605510.1">
    <property type="nucleotide sequence ID" value="NZ_CP011388.1"/>
</dbReference>
<dbReference type="InterPro" id="IPR013901">
    <property type="entry name" value="Anthrone_oxy"/>
</dbReference>
<feature type="transmembrane region" description="Helical" evidence="1">
    <location>
        <begin position="54"/>
        <end position="79"/>
    </location>
</feature>
<keyword evidence="1" id="KW-0812">Transmembrane</keyword>
<proteinExistence type="predicted"/>
<dbReference type="EMBL" id="CP011388">
    <property type="protein sequence ID" value="ANE46093.1"/>
    <property type="molecule type" value="Genomic_DNA"/>
</dbReference>
<sequence>MIDRLLFGLTWFSAVGTGLMAGLFFAFSVCIMTALGRLPHGQGIAAMQSINSTILNPVFGLVFSGTTLACVVLAIFSLIKRGEAGAAYVLAGSLLYLLVVVVTMVFNVPMNDKLAAVLPNSAGSIDLWSRYVTEWTAWNHVRTLASIASLVTFIIALRYR</sequence>
<dbReference type="Proteomes" id="UP000076927">
    <property type="component" value="Chromosome"/>
</dbReference>
<dbReference type="AlphaFoldDB" id="A0A172TH27"/>
<keyword evidence="1" id="KW-0472">Membrane</keyword>
<evidence type="ECO:0000313" key="3">
    <source>
        <dbReference type="Proteomes" id="UP000076927"/>
    </source>
</evidence>
<protein>
    <submittedName>
        <fullName evidence="2">Membrane protein</fullName>
    </submittedName>
</protein>
<dbReference type="OrthoDB" id="428263at2"/>
<name>A0A172TH27_9BACL</name>
<dbReference type="STRING" id="1178515.SY83_07130"/>
<keyword evidence="1" id="KW-1133">Transmembrane helix</keyword>
<dbReference type="KEGG" id="pswu:SY83_07130"/>
<organism evidence="2 3">
    <name type="scientific">Paenibacillus swuensis</name>
    <dbReference type="NCBI Taxonomy" id="1178515"/>
    <lineage>
        <taxon>Bacteria</taxon>
        <taxon>Bacillati</taxon>
        <taxon>Bacillota</taxon>
        <taxon>Bacilli</taxon>
        <taxon>Bacillales</taxon>
        <taxon>Paenibacillaceae</taxon>
        <taxon>Paenibacillus</taxon>
    </lineage>
</organism>
<feature type="transmembrane region" description="Helical" evidence="1">
    <location>
        <begin position="12"/>
        <end position="34"/>
    </location>
</feature>
<evidence type="ECO:0000256" key="1">
    <source>
        <dbReference type="SAM" id="Phobius"/>
    </source>
</evidence>
<reference evidence="2 3" key="1">
    <citation type="submission" date="2015-01" db="EMBL/GenBank/DDBJ databases">
        <title>Paenibacillus swuensis/DY6/whole genome sequencing.</title>
        <authorList>
            <person name="Kim M.K."/>
            <person name="Srinivasan S."/>
            <person name="Lee J.-J."/>
        </authorList>
    </citation>
    <scope>NUCLEOTIDE SEQUENCE [LARGE SCALE GENOMIC DNA]</scope>
    <source>
        <strain evidence="2 3">DY6</strain>
    </source>
</reference>
<gene>
    <name evidence="2" type="ORF">SY83_07130</name>
</gene>
<dbReference type="PATRIC" id="fig|1178515.4.peg.1420"/>
<accession>A0A172TH27</accession>
<keyword evidence="3" id="KW-1185">Reference proteome</keyword>
<feature type="transmembrane region" description="Helical" evidence="1">
    <location>
        <begin position="137"/>
        <end position="157"/>
    </location>
</feature>
<feature type="transmembrane region" description="Helical" evidence="1">
    <location>
        <begin position="86"/>
        <end position="106"/>
    </location>
</feature>